<gene>
    <name evidence="8" type="ORF">CTI12_AA473960</name>
</gene>
<name>A0A2U1LMU2_ARTAN</name>
<dbReference type="EMBL" id="PKPP01008587">
    <property type="protein sequence ID" value="PWA50303.1"/>
    <property type="molecule type" value="Genomic_DNA"/>
</dbReference>
<dbReference type="Pfam" id="PF00635">
    <property type="entry name" value="Motile_Sperm"/>
    <property type="match status" value="1"/>
</dbReference>
<dbReference type="Gene3D" id="2.60.40.10">
    <property type="entry name" value="Immunoglobulins"/>
    <property type="match status" value="1"/>
</dbReference>
<evidence type="ECO:0000256" key="3">
    <source>
        <dbReference type="ARBA" id="ARBA00022692"/>
    </source>
</evidence>
<dbReference type="GO" id="GO:0006412">
    <property type="term" value="P:translation"/>
    <property type="evidence" value="ECO:0007669"/>
    <property type="project" value="InterPro"/>
</dbReference>
<keyword evidence="4 6" id="KW-1133">Transmembrane helix</keyword>
<organism evidence="8 9">
    <name type="scientific">Artemisia annua</name>
    <name type="common">Sweet wormwood</name>
    <dbReference type="NCBI Taxonomy" id="35608"/>
    <lineage>
        <taxon>Eukaryota</taxon>
        <taxon>Viridiplantae</taxon>
        <taxon>Streptophyta</taxon>
        <taxon>Embryophyta</taxon>
        <taxon>Tracheophyta</taxon>
        <taxon>Spermatophyta</taxon>
        <taxon>Magnoliopsida</taxon>
        <taxon>eudicotyledons</taxon>
        <taxon>Gunneridae</taxon>
        <taxon>Pentapetalae</taxon>
        <taxon>asterids</taxon>
        <taxon>campanulids</taxon>
        <taxon>Asterales</taxon>
        <taxon>Asteraceae</taxon>
        <taxon>Asteroideae</taxon>
        <taxon>Anthemideae</taxon>
        <taxon>Artemisiinae</taxon>
        <taxon>Artemisia</taxon>
    </lineage>
</organism>
<evidence type="ECO:0000256" key="1">
    <source>
        <dbReference type="ARBA" id="ARBA00004141"/>
    </source>
</evidence>
<dbReference type="Gene3D" id="2.40.30.10">
    <property type="entry name" value="Translation factors"/>
    <property type="match status" value="1"/>
</dbReference>
<reference evidence="8 9" key="1">
    <citation type="journal article" date="2018" name="Mol. Plant">
        <title>The genome of Artemisia annua provides insight into the evolution of Asteraceae family and artemisinin biosynthesis.</title>
        <authorList>
            <person name="Shen Q."/>
            <person name="Zhang L."/>
            <person name="Liao Z."/>
            <person name="Wang S."/>
            <person name="Yan T."/>
            <person name="Shi P."/>
            <person name="Liu M."/>
            <person name="Fu X."/>
            <person name="Pan Q."/>
            <person name="Wang Y."/>
            <person name="Lv Z."/>
            <person name="Lu X."/>
            <person name="Zhang F."/>
            <person name="Jiang W."/>
            <person name="Ma Y."/>
            <person name="Chen M."/>
            <person name="Hao X."/>
            <person name="Li L."/>
            <person name="Tang Y."/>
            <person name="Lv G."/>
            <person name="Zhou Y."/>
            <person name="Sun X."/>
            <person name="Brodelius P.E."/>
            <person name="Rose J.K.C."/>
            <person name="Tang K."/>
        </authorList>
    </citation>
    <scope>NUCLEOTIDE SEQUENCE [LARGE SCALE GENOMIC DNA]</scope>
    <source>
        <strain evidence="9">cv. Huhao1</strain>
        <tissue evidence="8">Leaf</tissue>
    </source>
</reference>
<dbReference type="Proteomes" id="UP000245207">
    <property type="component" value="Unassembled WGS sequence"/>
</dbReference>
<dbReference type="PROSITE" id="PS50202">
    <property type="entry name" value="MSP"/>
    <property type="match status" value="1"/>
</dbReference>
<dbReference type="SUPFAM" id="SSF49354">
    <property type="entry name" value="PapD-like"/>
    <property type="match status" value="1"/>
</dbReference>
<evidence type="ECO:0000256" key="4">
    <source>
        <dbReference type="ARBA" id="ARBA00022989"/>
    </source>
</evidence>
<feature type="transmembrane region" description="Helical" evidence="6">
    <location>
        <begin position="179"/>
        <end position="199"/>
    </location>
</feature>
<dbReference type="InterPro" id="IPR044892">
    <property type="entry name" value="Ribosomal_L3_dom_3_arc_sf"/>
</dbReference>
<dbReference type="STRING" id="35608.A0A2U1LMU2"/>
<evidence type="ECO:0000313" key="9">
    <source>
        <dbReference type="Proteomes" id="UP000245207"/>
    </source>
</evidence>
<dbReference type="GO" id="GO:0003735">
    <property type="term" value="F:structural constituent of ribosome"/>
    <property type="evidence" value="ECO:0007669"/>
    <property type="project" value="InterPro"/>
</dbReference>
<dbReference type="Gene3D" id="4.10.960.10">
    <property type="entry name" value="Ribosomal protein L3, domain 3"/>
    <property type="match status" value="1"/>
</dbReference>
<accession>A0A2U1LMU2</accession>
<dbReference type="SUPFAM" id="SSF50447">
    <property type="entry name" value="Translation proteins"/>
    <property type="match status" value="1"/>
</dbReference>
<dbReference type="GO" id="GO:0005840">
    <property type="term" value="C:ribosome"/>
    <property type="evidence" value="ECO:0007669"/>
    <property type="project" value="UniProtKB-KW"/>
</dbReference>
<keyword evidence="5 6" id="KW-0472">Membrane</keyword>
<evidence type="ECO:0000256" key="6">
    <source>
        <dbReference type="SAM" id="Phobius"/>
    </source>
</evidence>
<dbReference type="OrthoDB" id="1111004at2759"/>
<dbReference type="InterPro" id="IPR018614">
    <property type="entry name" value="KRTCAP2"/>
</dbReference>
<keyword evidence="9" id="KW-1185">Reference proteome</keyword>
<comment type="subcellular location">
    <subcellularLocation>
        <location evidence="1">Membrane</location>
        <topology evidence="1">Multi-pass membrane protein</topology>
    </subcellularLocation>
</comment>
<dbReference type="InterPro" id="IPR009000">
    <property type="entry name" value="Transl_B-barrel_sf"/>
</dbReference>
<evidence type="ECO:0000256" key="2">
    <source>
        <dbReference type="ARBA" id="ARBA00007279"/>
    </source>
</evidence>
<feature type="transmembrane region" description="Helical" evidence="6">
    <location>
        <begin position="150"/>
        <end position="167"/>
    </location>
</feature>
<dbReference type="Pfam" id="PF09775">
    <property type="entry name" value="Keratin_assoc"/>
    <property type="match status" value="1"/>
</dbReference>
<dbReference type="GO" id="GO:1990904">
    <property type="term" value="C:ribonucleoprotein complex"/>
    <property type="evidence" value="ECO:0007669"/>
    <property type="project" value="UniProtKB-KW"/>
</dbReference>
<dbReference type="InterPro" id="IPR008962">
    <property type="entry name" value="PapD-like_sf"/>
</dbReference>
<keyword evidence="3 6" id="KW-0812">Transmembrane</keyword>
<sequence>MGKNQPPRNLRVMFKPQTEISCIVTLINPSRTEGLAFRVADCTFTNLYSVQPNIGVIKPSSTCQVQITRQAQDVNRMAMEKFFIHRIWVHRDTSIDMAFEIMRRDMIMPKLFIYKNADLARFMFKNDNIASFNVVLHEELKAMAETGNSMLYSLLLFIVTLSLQEMYRGKLASSELFTILGGFTSSLVFLFLLTFIGNYQETSGVKTGWGAVKAFPKDDPTKPCKLTAFLGYKAGMTHTVREVEKPGSMILYEVNKISGAVAAKSEPKGRRH</sequence>
<comment type="similarity">
    <text evidence="2">Belongs to the KRTCAP2 family.</text>
</comment>
<dbReference type="PANTHER" id="PTHR32001">
    <property type="entry name" value="KERATINOCYTE-ASSOCIATED PROTEIN 2"/>
    <property type="match status" value="1"/>
</dbReference>
<protein>
    <recommendedName>
        <fullName evidence="7">MSP domain-containing protein</fullName>
    </recommendedName>
</protein>
<evidence type="ECO:0000259" key="7">
    <source>
        <dbReference type="PROSITE" id="PS50202"/>
    </source>
</evidence>
<dbReference type="PANTHER" id="PTHR32001:SF1">
    <property type="entry name" value="KERATINOCYTE-ASSOCIATED PROTEIN 2"/>
    <property type="match status" value="1"/>
</dbReference>
<dbReference type="InterPro" id="IPR013783">
    <property type="entry name" value="Ig-like_fold"/>
</dbReference>
<dbReference type="AlphaFoldDB" id="A0A2U1LMU2"/>
<dbReference type="InterPro" id="IPR000535">
    <property type="entry name" value="MSP_dom"/>
</dbReference>
<feature type="domain" description="MSP" evidence="7">
    <location>
        <begin position="1"/>
        <end position="113"/>
    </location>
</feature>
<evidence type="ECO:0000313" key="8">
    <source>
        <dbReference type="EMBL" id="PWA50303.1"/>
    </source>
</evidence>
<evidence type="ECO:0000256" key="5">
    <source>
        <dbReference type="ARBA" id="ARBA00023136"/>
    </source>
</evidence>
<proteinExistence type="inferred from homology"/>
<comment type="caution">
    <text evidence="8">The sequence shown here is derived from an EMBL/GenBank/DDBJ whole genome shotgun (WGS) entry which is preliminary data.</text>
</comment>
<dbReference type="GO" id="GO:0016020">
    <property type="term" value="C:membrane"/>
    <property type="evidence" value="ECO:0007669"/>
    <property type="project" value="UniProtKB-SubCell"/>
</dbReference>